<dbReference type="Proteomes" id="UP000278907">
    <property type="component" value="Unassembled WGS sequence"/>
</dbReference>
<keyword evidence="2 4" id="KW-0819">tRNA processing</keyword>
<dbReference type="InterPro" id="IPR020103">
    <property type="entry name" value="PsdUridine_synth_cat_dom_sf"/>
</dbReference>
<gene>
    <name evidence="4" type="primary">truD</name>
    <name evidence="6" type="ORF">D7Y13_24745</name>
</gene>
<organism evidence="6 7">
    <name type="scientific">Corallococcus praedator</name>
    <dbReference type="NCBI Taxonomy" id="2316724"/>
    <lineage>
        <taxon>Bacteria</taxon>
        <taxon>Pseudomonadati</taxon>
        <taxon>Myxococcota</taxon>
        <taxon>Myxococcia</taxon>
        <taxon>Myxococcales</taxon>
        <taxon>Cystobacterineae</taxon>
        <taxon>Myxococcaceae</taxon>
        <taxon>Corallococcus</taxon>
    </lineage>
</organism>
<dbReference type="InterPro" id="IPR050170">
    <property type="entry name" value="TruD_pseudoU_synthase"/>
</dbReference>
<evidence type="ECO:0000313" key="7">
    <source>
        <dbReference type="Proteomes" id="UP000278907"/>
    </source>
</evidence>
<sequence length="342" mass="37340">MTDAGFGFPRLTADVPGCGGAFKLTPDDFEVEELPAYLPSGEGTHLYLWVEKRGRDTREVVRALAAAMGVREDDIGVAGMKDRQAVTRQWLSVPASAEARLPEFSLDGVSVLESKRHGNKLRTGHLKGNRFRLRLRGIRDVGAARETFSRLSAQGVPNYFGEQRFGRAGDNADLGRMLLLGQRLPKRPDRFQRKLYLSAFQSRLFNQALVQRLEAGTLATALLGDVLRKEETGGLFVCEAPEVDTPRVAAFEVSPAGPMFGPKMTASKGEVAEVEAKLLVDAGVTPSDFVRGGDETEGARRPYRVRLGAPDLTVDGEDAVLTFELPRGAYATEVLHELLKDG</sequence>
<keyword evidence="7" id="KW-1185">Reference proteome</keyword>
<evidence type="ECO:0000256" key="2">
    <source>
        <dbReference type="ARBA" id="ARBA00022694"/>
    </source>
</evidence>
<comment type="function">
    <text evidence="4">Responsible for synthesis of pseudouridine from uracil-13 in transfer RNAs.</text>
</comment>
<evidence type="ECO:0000256" key="4">
    <source>
        <dbReference type="HAMAP-Rule" id="MF_01082"/>
    </source>
</evidence>
<feature type="active site" description="Nucleophile" evidence="4">
    <location>
        <position position="82"/>
    </location>
</feature>
<evidence type="ECO:0000256" key="3">
    <source>
        <dbReference type="ARBA" id="ARBA00023235"/>
    </source>
</evidence>
<dbReference type="RefSeq" id="WP_120583118.1">
    <property type="nucleotide sequence ID" value="NZ_RAWI01000212.1"/>
</dbReference>
<dbReference type="InterPro" id="IPR001656">
    <property type="entry name" value="PsdUridine_synth_TruD"/>
</dbReference>
<dbReference type="PANTHER" id="PTHR47811">
    <property type="entry name" value="TRNA PSEUDOURIDINE SYNTHASE D"/>
    <property type="match status" value="1"/>
</dbReference>
<comment type="catalytic activity">
    <reaction evidence="4">
        <text>uridine(13) in tRNA = pseudouridine(13) in tRNA</text>
        <dbReference type="Rhea" id="RHEA:42540"/>
        <dbReference type="Rhea" id="RHEA-COMP:10105"/>
        <dbReference type="Rhea" id="RHEA-COMP:10106"/>
        <dbReference type="ChEBI" id="CHEBI:65314"/>
        <dbReference type="ChEBI" id="CHEBI:65315"/>
        <dbReference type="EC" id="5.4.99.27"/>
    </reaction>
</comment>
<proteinExistence type="inferred from homology"/>
<reference evidence="6 7" key="1">
    <citation type="submission" date="2018-09" db="EMBL/GenBank/DDBJ databases">
        <authorList>
            <person name="Livingstone P.G."/>
            <person name="Whitworth D.E."/>
        </authorList>
    </citation>
    <scope>NUCLEOTIDE SEQUENCE [LARGE SCALE GENOMIC DNA]</scope>
    <source>
        <strain evidence="6 7">CA031B</strain>
    </source>
</reference>
<dbReference type="Gene3D" id="3.30.2340.10">
    <property type="entry name" value="TruD, insertion domain"/>
    <property type="match status" value="1"/>
</dbReference>
<comment type="caution">
    <text evidence="6">The sequence shown here is derived from an EMBL/GenBank/DDBJ whole genome shotgun (WGS) entry which is preliminary data.</text>
</comment>
<dbReference type="PROSITE" id="PS01268">
    <property type="entry name" value="UPF0024"/>
    <property type="match status" value="1"/>
</dbReference>
<dbReference type="InterPro" id="IPR042214">
    <property type="entry name" value="TruD_catalytic"/>
</dbReference>
<dbReference type="SUPFAM" id="SSF55120">
    <property type="entry name" value="Pseudouridine synthase"/>
    <property type="match status" value="1"/>
</dbReference>
<feature type="domain" description="TRUD" evidence="5">
    <location>
        <begin position="155"/>
        <end position="305"/>
    </location>
</feature>
<name>A0ABX9QCS8_9BACT</name>
<accession>A0ABX9QCS8</accession>
<dbReference type="EC" id="5.4.99.27" evidence="4"/>
<comment type="similarity">
    <text evidence="1 4">Belongs to the pseudouridine synthase TruD family.</text>
</comment>
<keyword evidence="3 4" id="KW-0413">Isomerase</keyword>
<dbReference type="Pfam" id="PF01142">
    <property type="entry name" value="TruD"/>
    <property type="match status" value="2"/>
</dbReference>
<protein>
    <recommendedName>
        <fullName evidence="4">tRNA pseudouridine synthase D</fullName>
        <ecNumber evidence="4">5.4.99.27</ecNumber>
    </recommendedName>
    <alternativeName>
        <fullName evidence="4">tRNA pseudouridine(13) synthase</fullName>
    </alternativeName>
    <alternativeName>
        <fullName evidence="4">tRNA pseudouridylate synthase D</fullName>
    </alternativeName>
    <alternativeName>
        <fullName evidence="4">tRNA-uridine isomerase D</fullName>
    </alternativeName>
</protein>
<dbReference type="EMBL" id="RAWI01000212">
    <property type="protein sequence ID" value="RKI02398.1"/>
    <property type="molecule type" value="Genomic_DNA"/>
</dbReference>
<evidence type="ECO:0000259" key="5">
    <source>
        <dbReference type="PROSITE" id="PS50984"/>
    </source>
</evidence>
<dbReference type="HAMAP" id="MF_01082">
    <property type="entry name" value="TruD"/>
    <property type="match status" value="1"/>
</dbReference>
<evidence type="ECO:0000256" key="1">
    <source>
        <dbReference type="ARBA" id="ARBA00007953"/>
    </source>
</evidence>
<dbReference type="CDD" id="cd01291">
    <property type="entry name" value="PseudoU_synth"/>
    <property type="match status" value="1"/>
</dbReference>
<dbReference type="PROSITE" id="PS50984">
    <property type="entry name" value="TRUD"/>
    <property type="match status" value="1"/>
</dbReference>
<evidence type="ECO:0000313" key="6">
    <source>
        <dbReference type="EMBL" id="RKI02398.1"/>
    </source>
</evidence>
<dbReference type="Gene3D" id="3.30.2350.20">
    <property type="entry name" value="TruD, catalytic domain"/>
    <property type="match status" value="1"/>
</dbReference>
<dbReference type="InterPro" id="IPR020119">
    <property type="entry name" value="PsdUridine_synth_TruD_CS"/>
</dbReference>
<dbReference type="PANTHER" id="PTHR47811:SF1">
    <property type="entry name" value="TRNA PSEUDOURIDINE SYNTHASE D"/>
    <property type="match status" value="1"/>
</dbReference>
<dbReference type="InterPro" id="IPR043165">
    <property type="entry name" value="TruD_insert_sf"/>
</dbReference>
<dbReference type="InterPro" id="IPR011760">
    <property type="entry name" value="PsdUridine_synth_TruD_insert"/>
</dbReference>